<gene>
    <name evidence="3" type="ORF">SAMN07250955_101198</name>
</gene>
<dbReference type="EMBL" id="FYEH01000001">
    <property type="protein sequence ID" value="SNB52169.1"/>
    <property type="molecule type" value="Genomic_DNA"/>
</dbReference>
<feature type="region of interest" description="Disordered" evidence="1">
    <location>
        <begin position="88"/>
        <end position="108"/>
    </location>
</feature>
<dbReference type="AlphaFoldDB" id="A0A212PYV2"/>
<feature type="transmembrane region" description="Helical" evidence="2">
    <location>
        <begin position="48"/>
        <end position="67"/>
    </location>
</feature>
<evidence type="ECO:0000313" key="4">
    <source>
        <dbReference type="Proteomes" id="UP000197065"/>
    </source>
</evidence>
<dbReference type="Proteomes" id="UP000197065">
    <property type="component" value="Unassembled WGS sequence"/>
</dbReference>
<keyword evidence="4" id="KW-1185">Reference proteome</keyword>
<sequence>MDYRFERLAAGRPLGWKSLFQLLSWRGVLMLALAAALAIAIFVAAASVFLLVLPVLLIVGLVARLFLGGKQKRPRARPASPELIEGQFEVIDSSAKPAAGTGWGPRRP</sequence>
<evidence type="ECO:0000256" key="2">
    <source>
        <dbReference type="SAM" id="Phobius"/>
    </source>
</evidence>
<keyword evidence="2" id="KW-0472">Membrane</keyword>
<dbReference type="RefSeq" id="WP_088559530.1">
    <property type="nucleotide sequence ID" value="NZ_FYEH01000001.1"/>
</dbReference>
<reference evidence="3 4" key="1">
    <citation type="submission" date="2017-06" db="EMBL/GenBank/DDBJ databases">
        <authorList>
            <person name="Kim H.J."/>
            <person name="Triplett B.A."/>
        </authorList>
    </citation>
    <scope>NUCLEOTIDE SEQUENCE [LARGE SCALE GENOMIC DNA]</scope>
    <source>
        <strain evidence="3 4">B29T1</strain>
    </source>
</reference>
<protein>
    <submittedName>
        <fullName evidence="3">Uncharacterized protein</fullName>
    </submittedName>
</protein>
<evidence type="ECO:0000256" key="1">
    <source>
        <dbReference type="SAM" id="MobiDB-lite"/>
    </source>
</evidence>
<keyword evidence="2" id="KW-0812">Transmembrane</keyword>
<organism evidence="3 4">
    <name type="scientific">Arboricoccus pini</name>
    <dbReference type="NCBI Taxonomy" id="1963835"/>
    <lineage>
        <taxon>Bacteria</taxon>
        <taxon>Pseudomonadati</taxon>
        <taxon>Pseudomonadota</taxon>
        <taxon>Alphaproteobacteria</taxon>
        <taxon>Geminicoccales</taxon>
        <taxon>Geminicoccaceae</taxon>
        <taxon>Arboricoccus</taxon>
    </lineage>
</organism>
<feature type="transmembrane region" description="Helical" evidence="2">
    <location>
        <begin position="20"/>
        <end position="42"/>
    </location>
</feature>
<keyword evidence="2" id="KW-1133">Transmembrane helix</keyword>
<accession>A0A212PYV2</accession>
<name>A0A212PYV2_9PROT</name>
<proteinExistence type="predicted"/>
<evidence type="ECO:0000313" key="3">
    <source>
        <dbReference type="EMBL" id="SNB52169.1"/>
    </source>
</evidence>